<evidence type="ECO:0000313" key="2">
    <source>
        <dbReference type="EMBL" id="EKB47390.1"/>
    </source>
</evidence>
<dbReference type="AlphaFoldDB" id="K1KT91"/>
<dbReference type="SUPFAM" id="SSF88713">
    <property type="entry name" value="Glycoside hydrolase/deacetylase"/>
    <property type="match status" value="1"/>
</dbReference>
<keyword evidence="3" id="KW-1185">Reference proteome</keyword>
<feature type="domain" description="NodB homology" evidence="1">
    <location>
        <begin position="45"/>
        <end position="193"/>
    </location>
</feature>
<dbReference type="InterPro" id="IPR002509">
    <property type="entry name" value="NODB_dom"/>
</dbReference>
<gene>
    <name evidence="2" type="ORF">B879_04007</name>
</gene>
<proteinExistence type="predicted"/>
<name>K1KT91_CECL9</name>
<comment type="caution">
    <text evidence="2">The sequence shown here is derived from an EMBL/GenBank/DDBJ whole genome shotgun (WGS) entry which is preliminary data.</text>
</comment>
<evidence type="ECO:0000259" key="1">
    <source>
        <dbReference type="Pfam" id="PF01522"/>
    </source>
</evidence>
<protein>
    <submittedName>
        <fullName evidence="2">Polysaccharide deacetylase family sporulation protein PdaB</fullName>
    </submittedName>
</protein>
<dbReference type="PATRIC" id="fig|1225176.3.peg.4276"/>
<dbReference type="GO" id="GO:0005975">
    <property type="term" value="P:carbohydrate metabolic process"/>
    <property type="evidence" value="ECO:0007669"/>
    <property type="project" value="InterPro"/>
</dbReference>
<organism evidence="2 3">
    <name type="scientific">Cecembia lonarensis (strain CCUG 58316 / KCTC 22772 / LW9)</name>
    <dbReference type="NCBI Taxonomy" id="1225176"/>
    <lineage>
        <taxon>Bacteria</taxon>
        <taxon>Pseudomonadati</taxon>
        <taxon>Bacteroidota</taxon>
        <taxon>Cytophagia</taxon>
        <taxon>Cytophagales</taxon>
        <taxon>Cyclobacteriaceae</taxon>
        <taxon>Cecembia</taxon>
    </lineage>
</organism>
<dbReference type="Gene3D" id="3.20.20.370">
    <property type="entry name" value="Glycoside hydrolase/deacetylase"/>
    <property type="match status" value="1"/>
</dbReference>
<dbReference type="InterPro" id="IPR011330">
    <property type="entry name" value="Glyco_hydro/deAcase_b/a-brl"/>
</dbReference>
<dbReference type="EMBL" id="AMGM01000135">
    <property type="protein sequence ID" value="EKB47390.1"/>
    <property type="molecule type" value="Genomic_DNA"/>
</dbReference>
<sequence length="330" mass="38631">MIDLRIDRPFFVDSFFIISLDFELHWGRFDKTDLHSNLSYYHQTRNSIPQVLELFQQYGIHATWATVGSLMAANVEEWKAYWPELKPAYHKQRFSAYAWFEEQKQIREEALFAPDLVKLILDYPHQELGSHTFSHYYTCEAGQCHASFQADLKAAQQIAKDKFGLELKSLVFPRNQMDKHSIRTAAAMGFQTVRTNPSDWYWKNTQEENLLKKLFRTGDTLVALGKKTSYPLPKRQGIEVLGLPASRLLRPFRSNSFFNQRRITRIKEEMEEAAKSGLAYHLWWHPHNFGNLPDENLKCLEEILVHFSKMRDNYGMQSIHMGESCKGLNC</sequence>
<accession>K1KT91</accession>
<dbReference type="Pfam" id="PF01522">
    <property type="entry name" value="Polysacc_deac_1"/>
    <property type="match status" value="1"/>
</dbReference>
<dbReference type="Proteomes" id="UP000004478">
    <property type="component" value="Unassembled WGS sequence"/>
</dbReference>
<dbReference type="RefSeq" id="WP_009187027.1">
    <property type="nucleotide sequence ID" value="NZ_AMGM01000135.1"/>
</dbReference>
<evidence type="ECO:0000313" key="3">
    <source>
        <dbReference type="Proteomes" id="UP000004478"/>
    </source>
</evidence>
<dbReference type="GO" id="GO:0016810">
    <property type="term" value="F:hydrolase activity, acting on carbon-nitrogen (but not peptide) bonds"/>
    <property type="evidence" value="ECO:0007669"/>
    <property type="project" value="InterPro"/>
</dbReference>
<reference evidence="2 3" key="1">
    <citation type="journal article" date="2012" name="J. Bacteriol.">
        <title>Draft Genome Sequence of Cecembia lonarensis Strain LW9T, Isolated from Lonar Lake, a Haloalkaline Lake in India.</title>
        <authorList>
            <person name="Shivaji S."/>
            <person name="Ara S."/>
            <person name="Singh A."/>
            <person name="Pinnaka A.K."/>
        </authorList>
    </citation>
    <scope>NUCLEOTIDE SEQUENCE [LARGE SCALE GENOMIC DNA]</scope>
    <source>
        <strain evidence="2 3">LW9</strain>
    </source>
</reference>